<feature type="region of interest" description="Disordered" evidence="1">
    <location>
        <begin position="408"/>
        <end position="431"/>
    </location>
</feature>
<evidence type="ECO:0000313" key="2">
    <source>
        <dbReference type="EMBL" id="TNN13609.1"/>
    </source>
</evidence>
<gene>
    <name evidence="2" type="ORF">EWB00_002825</name>
</gene>
<feature type="compositionally biased region" description="Polar residues" evidence="1">
    <location>
        <begin position="410"/>
        <end position="431"/>
    </location>
</feature>
<comment type="caution">
    <text evidence="2">The sequence shown here is derived from an EMBL/GenBank/DDBJ whole genome shotgun (WGS) entry which is preliminary data.</text>
</comment>
<feature type="compositionally biased region" description="Polar residues" evidence="1">
    <location>
        <begin position="361"/>
        <end position="378"/>
    </location>
</feature>
<sequence>MAGDKVSCKPPRPRLSQSPSSSSYRNDRLHQLNCLASKQKEINQLQIDINKSKNDFGNINCSERPDSQDSISVVSQGDEDDYDYDIGKSSEIIRRKSIYNDNDDGDKSEEEKEDTKASLAKRQMSQWIDQIIKPSEYLNNSSVHSIKLDYNHKPDSVYSQTLNPEEDILTQWRLRRRMEQAKIEVSKESFHKSNGYVQLTTPFSGRNLSQYRQFSSQTKPLAYNASPSGLSTIDESTKSSSIKVYIKDTSIQCDLLKHSQTDDSQVQTNQSVFNASFNCCKSLNLYNKSNMREIGTMTEKNVTEACLKVRHKSIRLMVRPQSRNVRLQTPHNMVLCNMTRPMSKNVCISVDKTQHPRREQQQATTTSTLNNDASVTDNNALMNYNPHLLPVDESFQSVESDSWLWPTTPPSSIKSDKNSNQLIGNPFNNNHNAQERKYHQLRTSGSPEETSSRSLSHLLGLTTTEHTASKSTLDKEVQIGLTISRYMEENLNNIEQPEDKFLEDEILQDLRKRRTNCLLKMKLVMKQIHERETQLLNNSNKLS</sequence>
<name>A0A4Z2DB06_SCHJA</name>
<feature type="region of interest" description="Disordered" evidence="1">
    <location>
        <begin position="56"/>
        <end position="118"/>
    </location>
</feature>
<dbReference type="OrthoDB" id="10043502at2759"/>
<evidence type="ECO:0000256" key="1">
    <source>
        <dbReference type="SAM" id="MobiDB-lite"/>
    </source>
</evidence>
<dbReference type="EMBL" id="SKCS01000187">
    <property type="protein sequence ID" value="TNN13609.1"/>
    <property type="molecule type" value="Genomic_DNA"/>
</dbReference>
<feature type="compositionally biased region" description="Basic and acidic residues" evidence="1">
    <location>
        <begin position="85"/>
        <end position="94"/>
    </location>
</feature>
<reference evidence="2 3" key="1">
    <citation type="submission" date="2019-03" db="EMBL/GenBank/DDBJ databases">
        <title>An improved genome assembly of the fluke Schistosoma japonicum.</title>
        <authorList>
            <person name="Hu W."/>
            <person name="Luo F."/>
            <person name="Yin M."/>
            <person name="Mo X."/>
            <person name="Sun C."/>
            <person name="Wu Q."/>
            <person name="Zhu B."/>
            <person name="Xiang M."/>
            <person name="Wang J."/>
            <person name="Wang Y."/>
            <person name="Zhang T."/>
            <person name="Xu B."/>
            <person name="Zheng H."/>
            <person name="Feng Z."/>
        </authorList>
    </citation>
    <scope>NUCLEOTIDE SEQUENCE [LARGE SCALE GENOMIC DNA]</scope>
    <source>
        <strain evidence="2">HuSjv2</strain>
        <tissue evidence="2">Worms</tissue>
    </source>
</reference>
<accession>A0A4Z2DB06</accession>
<proteinExistence type="predicted"/>
<protein>
    <submittedName>
        <fullName evidence="2">Uncharacterized protein</fullName>
    </submittedName>
</protein>
<dbReference type="AlphaFoldDB" id="A0A4Z2DB06"/>
<feature type="region of interest" description="Disordered" evidence="1">
    <location>
        <begin position="353"/>
        <end position="378"/>
    </location>
</feature>
<feature type="compositionally biased region" description="Low complexity" evidence="1">
    <location>
        <begin position="14"/>
        <end position="24"/>
    </location>
</feature>
<keyword evidence="3" id="KW-1185">Reference proteome</keyword>
<feature type="region of interest" description="Disordered" evidence="1">
    <location>
        <begin position="1"/>
        <end position="30"/>
    </location>
</feature>
<dbReference type="Proteomes" id="UP000311919">
    <property type="component" value="Unassembled WGS sequence"/>
</dbReference>
<evidence type="ECO:0000313" key="3">
    <source>
        <dbReference type="Proteomes" id="UP000311919"/>
    </source>
</evidence>
<organism evidence="2 3">
    <name type="scientific">Schistosoma japonicum</name>
    <name type="common">Blood fluke</name>
    <dbReference type="NCBI Taxonomy" id="6182"/>
    <lineage>
        <taxon>Eukaryota</taxon>
        <taxon>Metazoa</taxon>
        <taxon>Spiralia</taxon>
        <taxon>Lophotrochozoa</taxon>
        <taxon>Platyhelminthes</taxon>
        <taxon>Trematoda</taxon>
        <taxon>Digenea</taxon>
        <taxon>Strigeidida</taxon>
        <taxon>Schistosomatoidea</taxon>
        <taxon>Schistosomatidae</taxon>
        <taxon>Schistosoma</taxon>
    </lineage>
</organism>